<dbReference type="OrthoDB" id="398285at2"/>
<accession>A0A3G8LGH7</accession>
<organism evidence="1 2">
    <name type="scientific">Mycoplasma struthionis</name>
    <dbReference type="NCBI Taxonomy" id="538220"/>
    <lineage>
        <taxon>Bacteria</taxon>
        <taxon>Bacillati</taxon>
        <taxon>Mycoplasmatota</taxon>
        <taxon>Mollicutes</taxon>
        <taxon>Mycoplasmataceae</taxon>
        <taxon>Mycoplasma</taxon>
    </lineage>
</organism>
<dbReference type="KEGG" id="mstr:EGN60_02315"/>
<dbReference type="RefSeq" id="WP_124724472.1">
    <property type="nucleotide sequence ID" value="NZ_CP034044.1"/>
</dbReference>
<gene>
    <name evidence="1" type="ORF">EGN60_02315</name>
</gene>
<sequence>MKKTVIVLYKLKNNFYEVEAVEKFNGNVFPIYIDKKEYQFFSKHDFQTFIKKTKSNIETIIEGQISEIVLLSQKNGDFPIFKEYKKSENNLNYKNLTKLIQNDYSKRDLIVTNIDFSHSKENEKIATVEYLNKKDYISLKNIFESQNLKIAKILDFDSINALNAFKNESKFLNLLINLENNTLKFSLIKNTDIIKTKEFKLNINNYENVLVLLAKNIQNKNYLTNFFEKLSDDLYKFLKEFNLNLSNLNLGFNKEFNFLFNDLKKYSGFSVAKEITINDSKNLISEEFLGLNHLLTSVQESSSELSLTNELFIIDTYTFKNDYNLIN</sequence>
<reference evidence="1 2" key="1">
    <citation type="submission" date="2018-11" db="EMBL/GenBank/DDBJ databases">
        <title>Genome sequence of Mycoplasma struthionis sp. nov.</title>
        <authorList>
            <person name="Spergser J."/>
        </authorList>
    </citation>
    <scope>NUCLEOTIDE SEQUENCE [LARGE SCALE GENOMIC DNA]</scope>
    <source>
        <strain evidence="1 2">237IA</strain>
    </source>
</reference>
<evidence type="ECO:0000313" key="2">
    <source>
        <dbReference type="Proteomes" id="UP000275883"/>
    </source>
</evidence>
<protein>
    <submittedName>
        <fullName evidence="1">Uncharacterized protein</fullName>
    </submittedName>
</protein>
<keyword evidence="2" id="KW-1185">Reference proteome</keyword>
<dbReference type="EMBL" id="CP034044">
    <property type="protein sequence ID" value="AZG68779.1"/>
    <property type="molecule type" value="Genomic_DNA"/>
</dbReference>
<dbReference type="AlphaFoldDB" id="A0A3G8LGH7"/>
<evidence type="ECO:0000313" key="1">
    <source>
        <dbReference type="EMBL" id="AZG68779.1"/>
    </source>
</evidence>
<proteinExistence type="predicted"/>
<dbReference type="Proteomes" id="UP000275883">
    <property type="component" value="Chromosome"/>
</dbReference>
<name>A0A3G8LGH7_9MOLU</name>